<protein>
    <submittedName>
        <fullName evidence="1">Uncharacterized protein</fullName>
    </submittedName>
</protein>
<dbReference type="PATRIC" id="fig|742817.3.peg.1888"/>
<dbReference type="STRING" id="742817.HMPREF9449_01774"/>
<dbReference type="Proteomes" id="UP000004892">
    <property type="component" value="Unassembled WGS sequence"/>
</dbReference>
<evidence type="ECO:0000313" key="2">
    <source>
        <dbReference type="Proteomes" id="UP000004892"/>
    </source>
</evidence>
<comment type="caution">
    <text evidence="1">The sequence shown here is derived from an EMBL/GenBank/DDBJ whole genome shotgun (WGS) entry which is preliminary data.</text>
</comment>
<dbReference type="Pfam" id="PF24072">
    <property type="entry name" value="T7_gp14"/>
    <property type="match status" value="1"/>
</dbReference>
<proteinExistence type="predicted"/>
<keyword evidence="2" id="KW-1185">Reference proteome</keyword>
<evidence type="ECO:0000313" key="1">
    <source>
        <dbReference type="EMBL" id="EHP47167.1"/>
    </source>
</evidence>
<dbReference type="eggNOG" id="ENOG5033M95">
    <property type="taxonomic scope" value="Bacteria"/>
</dbReference>
<name>H1DHN8_9BACT</name>
<dbReference type="HOGENOM" id="CLU_1293251_0_0_10"/>
<organism evidence="1 2">
    <name type="scientific">Odoribacter laneus YIT 12061</name>
    <dbReference type="NCBI Taxonomy" id="742817"/>
    <lineage>
        <taxon>Bacteria</taxon>
        <taxon>Pseudomonadati</taxon>
        <taxon>Bacteroidota</taxon>
        <taxon>Bacteroidia</taxon>
        <taxon>Bacteroidales</taxon>
        <taxon>Odoribacteraceae</taxon>
        <taxon>Odoribacter</taxon>
    </lineage>
</organism>
<dbReference type="AlphaFoldDB" id="H1DHN8"/>
<dbReference type="EMBL" id="ADMC01000023">
    <property type="protein sequence ID" value="EHP47167.1"/>
    <property type="molecule type" value="Genomic_DNA"/>
</dbReference>
<dbReference type="InterPro" id="IPR038996">
    <property type="entry name" value="Gp14"/>
</dbReference>
<accession>H1DHN8</accession>
<reference evidence="1 2" key="1">
    <citation type="submission" date="2012-01" db="EMBL/GenBank/DDBJ databases">
        <title>The Genome Sequence of Odoribacter laneus YIT 12061.</title>
        <authorList>
            <consortium name="The Broad Institute Genome Sequencing Platform"/>
            <person name="Earl A."/>
            <person name="Ward D."/>
            <person name="Feldgarden M."/>
            <person name="Gevers D."/>
            <person name="Morotomi M."/>
            <person name="Young S.K."/>
            <person name="Zeng Q."/>
            <person name="Gargeya S."/>
            <person name="Fitzgerald M."/>
            <person name="Haas B."/>
            <person name="Abouelleil A."/>
            <person name="Alvarado L."/>
            <person name="Arachchi H.M."/>
            <person name="Berlin A."/>
            <person name="Chapman S.B."/>
            <person name="Gearin G."/>
            <person name="Goldberg J."/>
            <person name="Griggs A."/>
            <person name="Gujja S."/>
            <person name="Hansen M."/>
            <person name="Heiman D."/>
            <person name="Howarth C."/>
            <person name="Larimer J."/>
            <person name="Lui A."/>
            <person name="MacDonald P.J.P."/>
            <person name="McCowen C."/>
            <person name="Montmayeur A."/>
            <person name="Murphy C."/>
            <person name="Neiman D."/>
            <person name="Pearson M."/>
            <person name="Priest M."/>
            <person name="Roberts A."/>
            <person name="Saif S."/>
            <person name="Shea T."/>
            <person name="Sisk P."/>
            <person name="Stolte C."/>
            <person name="Sykes S."/>
            <person name="Wortman J."/>
            <person name="Nusbaum C."/>
            <person name="Birren B."/>
        </authorList>
    </citation>
    <scope>NUCLEOTIDE SEQUENCE [LARGE SCALE GENOMIC DNA]</scope>
    <source>
        <strain evidence="1 2">YIT 12061</strain>
    </source>
</reference>
<sequence>MFLVLLTIITLLCFISFRENILCSGFFGSIVKGITGIGSSLFGGIKSGKERKKAAKALKEAQEQINQERAFNDTLFNREYYQDFLQRSENQAALRMLRERLKRENQATAQRAVITGATPESMAKAKELSNNTYSDTVSRIAANSSNAKENVMNRYLNFRNNLNKQLQNVYGQKMNLHNQNATQWSNLMQNGLNSLTESFAEADNGFLSSLFKK</sequence>
<gene>
    <name evidence="1" type="ORF">HMPREF9449_01774</name>
</gene>